<dbReference type="GO" id="GO:0005730">
    <property type="term" value="C:nucleolus"/>
    <property type="evidence" value="ECO:0007669"/>
    <property type="project" value="UniProtKB-SubCell"/>
</dbReference>
<dbReference type="Gene3D" id="3.30.70.330">
    <property type="match status" value="1"/>
</dbReference>
<dbReference type="AlphaFoldDB" id="A0A182E4L3"/>
<evidence type="ECO:0000256" key="4">
    <source>
        <dbReference type="ARBA" id="ARBA00022884"/>
    </source>
</evidence>
<dbReference type="OrthoDB" id="287393at2759"/>
<reference evidence="8" key="1">
    <citation type="submission" date="2016-06" db="UniProtKB">
        <authorList>
            <consortium name="WormBaseParasite"/>
        </authorList>
    </citation>
    <scope>IDENTIFICATION</scope>
</reference>
<evidence type="ECO:0000313" key="8">
    <source>
        <dbReference type="WBParaSite" id="nOo.2.0.1.t02934-RA"/>
    </source>
</evidence>
<dbReference type="InterPro" id="IPR039119">
    <property type="entry name" value="ABT1/Esf2"/>
</dbReference>
<dbReference type="PANTHER" id="PTHR12311">
    <property type="entry name" value="ACTIVATOR OF BASAL TRANSCRIPTION 1"/>
    <property type="match status" value="1"/>
</dbReference>
<keyword evidence="4" id="KW-0694">RNA-binding</keyword>
<dbReference type="PANTHER" id="PTHR12311:SF7">
    <property type="entry name" value="ACTIVATOR OF BASAL TRANSCRIPTION 1"/>
    <property type="match status" value="1"/>
</dbReference>
<evidence type="ECO:0000256" key="2">
    <source>
        <dbReference type="ARBA" id="ARBA00005819"/>
    </source>
</evidence>
<dbReference type="GO" id="GO:0034462">
    <property type="term" value="P:small-subunit processome assembly"/>
    <property type="evidence" value="ECO:0007669"/>
    <property type="project" value="TreeGrafter"/>
</dbReference>
<dbReference type="EMBL" id="UYRW01000508">
    <property type="protein sequence ID" value="VDK67451.1"/>
    <property type="molecule type" value="Genomic_DNA"/>
</dbReference>
<dbReference type="STRING" id="42157.A0A182E4L3"/>
<proteinExistence type="inferred from homology"/>
<dbReference type="WBParaSite" id="nOo.2.0.1.t02934-RA">
    <property type="protein sequence ID" value="nOo.2.0.1.t02934-RA"/>
    <property type="gene ID" value="nOo.2.0.1.g02934"/>
</dbReference>
<evidence type="ECO:0000256" key="5">
    <source>
        <dbReference type="ARBA" id="ARBA00023242"/>
    </source>
</evidence>
<protein>
    <recommendedName>
        <fullName evidence="3">Activator of basal transcription 1</fullName>
    </recommendedName>
</protein>
<dbReference type="InterPro" id="IPR034353">
    <property type="entry name" value="ABT1/ESF2_RRM"/>
</dbReference>
<dbReference type="GO" id="GO:0003723">
    <property type="term" value="F:RNA binding"/>
    <property type="evidence" value="ECO:0007669"/>
    <property type="project" value="UniProtKB-KW"/>
</dbReference>
<dbReference type="GO" id="GO:0000480">
    <property type="term" value="P:endonucleolytic cleavage in 5'-ETS of tricistronic rRNA transcript (SSU-rRNA, 5.8S rRNA, LSU-rRNA)"/>
    <property type="evidence" value="ECO:0007669"/>
    <property type="project" value="TreeGrafter"/>
</dbReference>
<comment type="similarity">
    <text evidence="2">Belongs to the ESF2/ABP1 family.</text>
</comment>
<dbReference type="GO" id="GO:0000472">
    <property type="term" value="P:endonucleolytic cleavage to generate mature 5'-end of SSU-rRNA from (SSU-rRNA, 5.8S rRNA, LSU-rRNA)"/>
    <property type="evidence" value="ECO:0007669"/>
    <property type="project" value="TreeGrafter"/>
</dbReference>
<evidence type="ECO:0000256" key="3">
    <source>
        <dbReference type="ARBA" id="ARBA00020737"/>
    </source>
</evidence>
<name>A0A182E4L3_ONCOC</name>
<dbReference type="InterPro" id="IPR012677">
    <property type="entry name" value="Nucleotide-bd_a/b_plait_sf"/>
</dbReference>
<dbReference type="SUPFAM" id="SSF54928">
    <property type="entry name" value="RNA-binding domain, RBD"/>
    <property type="match status" value="1"/>
</dbReference>
<sequence>MVDATGMFAEGSSILRKRKPEKKKKVTRNMEEALMSDSASNNEQCIGVCRDMSNNIPVSNNAADNDQSIGTFRETAQVEVNNIVGKKKKMKLPKHRILSKDEMPEVKERKSGIIYFQTLPPNFTVSRMRDEMSKFGEIGRIYLQAEKRRDAKGKRRKRFVEGWVEFKKKSLAKRVAASLNNTAVGGKRRNTARESLWTMKYLSGFKWVHLVEQLNFEHRIEQQRMRVEIAQAKRQASFFSDQVEKGEQLRKLEEKVLKKGGVWDEFQRQVQQRSTMKKNKKHKQTDDQLLDMIFTG</sequence>
<dbReference type="GO" id="GO:0000447">
    <property type="term" value="P:endonucleolytic cleavage in ITS1 to separate SSU-rRNA from 5.8S rRNA and LSU-rRNA from tricistronic rRNA transcript (SSU-rRNA, 5.8S rRNA, LSU-rRNA)"/>
    <property type="evidence" value="ECO:0007669"/>
    <property type="project" value="TreeGrafter"/>
</dbReference>
<evidence type="ECO:0000313" key="6">
    <source>
        <dbReference type="EMBL" id="VDK67451.1"/>
    </source>
</evidence>
<keyword evidence="5" id="KW-0539">Nucleus</keyword>
<reference evidence="6 7" key="2">
    <citation type="submission" date="2018-08" db="EMBL/GenBank/DDBJ databases">
        <authorList>
            <person name="Laetsch R D."/>
            <person name="Stevens L."/>
            <person name="Kumar S."/>
            <person name="Blaxter L. M."/>
        </authorList>
    </citation>
    <scope>NUCLEOTIDE SEQUENCE [LARGE SCALE GENOMIC DNA]</scope>
</reference>
<evidence type="ECO:0000313" key="7">
    <source>
        <dbReference type="Proteomes" id="UP000271087"/>
    </source>
</evidence>
<gene>
    <name evidence="6" type="ORF">NOO_LOCUS2934</name>
</gene>
<dbReference type="CDD" id="cd12263">
    <property type="entry name" value="RRM_ABT1_like"/>
    <property type="match status" value="1"/>
</dbReference>
<dbReference type="InterPro" id="IPR035979">
    <property type="entry name" value="RBD_domain_sf"/>
</dbReference>
<dbReference type="Proteomes" id="UP000271087">
    <property type="component" value="Unassembled WGS sequence"/>
</dbReference>
<accession>A0A182E4L3</accession>
<organism evidence="8">
    <name type="scientific">Onchocerca ochengi</name>
    <name type="common">Filarial nematode worm</name>
    <dbReference type="NCBI Taxonomy" id="42157"/>
    <lineage>
        <taxon>Eukaryota</taxon>
        <taxon>Metazoa</taxon>
        <taxon>Ecdysozoa</taxon>
        <taxon>Nematoda</taxon>
        <taxon>Chromadorea</taxon>
        <taxon>Rhabditida</taxon>
        <taxon>Spirurina</taxon>
        <taxon>Spiruromorpha</taxon>
        <taxon>Filarioidea</taxon>
        <taxon>Onchocercidae</taxon>
        <taxon>Onchocerca</taxon>
    </lineage>
</organism>
<comment type="subcellular location">
    <subcellularLocation>
        <location evidence="1">Nucleus</location>
        <location evidence="1">Nucleolus</location>
    </subcellularLocation>
</comment>
<evidence type="ECO:0000256" key="1">
    <source>
        <dbReference type="ARBA" id="ARBA00004604"/>
    </source>
</evidence>
<keyword evidence="7" id="KW-1185">Reference proteome</keyword>